<organism evidence="1">
    <name type="scientific">marine metagenome</name>
    <dbReference type="NCBI Taxonomy" id="408172"/>
    <lineage>
        <taxon>unclassified sequences</taxon>
        <taxon>metagenomes</taxon>
        <taxon>ecological metagenomes</taxon>
    </lineage>
</organism>
<feature type="non-terminal residue" evidence="1">
    <location>
        <position position="60"/>
    </location>
</feature>
<sequence length="60" mass="6747">MIAVGTPNSYDLEAAVSAAKMIDMKLRTIIIEPSEMVLEGFNMQKELELSPIEIEFMLPF</sequence>
<evidence type="ECO:0000313" key="1">
    <source>
        <dbReference type="EMBL" id="SVE37333.1"/>
    </source>
</evidence>
<dbReference type="EMBL" id="UINC01212836">
    <property type="protein sequence ID" value="SVE37333.1"/>
    <property type="molecule type" value="Genomic_DNA"/>
</dbReference>
<accession>A0A383CZ97</accession>
<gene>
    <name evidence="1" type="ORF">METZ01_LOCUS490187</name>
</gene>
<name>A0A383CZ97_9ZZZZ</name>
<proteinExistence type="predicted"/>
<protein>
    <submittedName>
        <fullName evidence="1">Uncharacterized protein</fullName>
    </submittedName>
</protein>
<reference evidence="1" key="1">
    <citation type="submission" date="2018-05" db="EMBL/GenBank/DDBJ databases">
        <authorList>
            <person name="Lanie J.A."/>
            <person name="Ng W.-L."/>
            <person name="Kazmierczak K.M."/>
            <person name="Andrzejewski T.M."/>
            <person name="Davidsen T.M."/>
            <person name="Wayne K.J."/>
            <person name="Tettelin H."/>
            <person name="Glass J.I."/>
            <person name="Rusch D."/>
            <person name="Podicherti R."/>
            <person name="Tsui H.-C.T."/>
            <person name="Winkler M.E."/>
        </authorList>
    </citation>
    <scope>NUCLEOTIDE SEQUENCE</scope>
</reference>
<dbReference type="AlphaFoldDB" id="A0A383CZ97"/>